<evidence type="ECO:0000313" key="1">
    <source>
        <dbReference type="EMBL" id="AJH00579.1"/>
    </source>
</evidence>
<dbReference type="EMBL" id="CP010086">
    <property type="protein sequence ID" value="AJH00579.1"/>
    <property type="molecule type" value="Genomic_DNA"/>
</dbReference>
<organism evidence="1 2">
    <name type="scientific">Clostridium beijerinckii</name>
    <name type="common">Clostridium MP</name>
    <dbReference type="NCBI Taxonomy" id="1520"/>
    <lineage>
        <taxon>Bacteria</taxon>
        <taxon>Bacillati</taxon>
        <taxon>Bacillota</taxon>
        <taxon>Clostridia</taxon>
        <taxon>Eubacteriales</taxon>
        <taxon>Clostridiaceae</taxon>
        <taxon>Clostridium</taxon>
    </lineage>
</organism>
<reference evidence="2" key="1">
    <citation type="submission" date="2014-12" db="EMBL/GenBank/DDBJ databases">
        <title>Genome sequence of Clostridium beijerinckii strain 59B.</title>
        <authorList>
            <person name="Little G.T."/>
            <person name="Minton N.P."/>
        </authorList>
    </citation>
    <scope>NUCLEOTIDE SEQUENCE [LARGE SCALE GENOMIC DNA]</scope>
    <source>
        <strain evidence="2">59B</strain>
    </source>
</reference>
<dbReference type="STRING" id="1520.LF65_04033"/>
<proteinExistence type="predicted"/>
<accession>A0A0B5QUJ8</accession>
<dbReference type="Proteomes" id="UP000031866">
    <property type="component" value="Chromosome"/>
</dbReference>
<protein>
    <recommendedName>
        <fullName evidence="3">Alpha/beta hydrolase</fullName>
    </recommendedName>
</protein>
<evidence type="ECO:0008006" key="3">
    <source>
        <dbReference type="Google" id="ProtNLM"/>
    </source>
</evidence>
<gene>
    <name evidence="1" type="ORF">LF65_04033</name>
</gene>
<dbReference type="AlphaFoldDB" id="A0A0B5QUJ8"/>
<sequence>MKKKNIQRVSALIILALIIFLFRPAYTPSINGSESISKLVSIRAGGQNQTLLIRGKDKDKPIILFLHGGPGLANVTVQFLLKENNMDGVEKV</sequence>
<dbReference type="RefSeq" id="WP_041898432.1">
    <property type="nucleotide sequence ID" value="NZ_CP010086.2"/>
</dbReference>
<dbReference type="OrthoDB" id="53505at2"/>
<name>A0A0B5QUJ8_CLOBE</name>
<evidence type="ECO:0000313" key="2">
    <source>
        <dbReference type="Proteomes" id="UP000031866"/>
    </source>
</evidence>
<dbReference type="KEGG" id="cbei:LF65_04033"/>